<feature type="domain" description="Trimeric autotransporter adhesin YadA-like stalk" evidence="13">
    <location>
        <begin position="245"/>
        <end position="284"/>
    </location>
</feature>
<protein>
    <submittedName>
        <fullName evidence="14">YadA domain-containing protein</fullName>
    </submittedName>
</protein>
<comment type="subcellular location">
    <subcellularLocation>
        <location evidence="2">Cell outer membrane</location>
    </subcellularLocation>
    <subcellularLocation>
        <location evidence="1">Cell surface</location>
    </subcellularLocation>
</comment>
<organism evidence="14 15">
    <name type="scientific">Caballeronia sordidicola</name>
    <name type="common">Burkholderia sordidicola</name>
    <dbReference type="NCBI Taxonomy" id="196367"/>
    <lineage>
        <taxon>Bacteria</taxon>
        <taxon>Pseudomonadati</taxon>
        <taxon>Pseudomonadota</taxon>
        <taxon>Betaproteobacteria</taxon>
        <taxon>Burkholderiales</taxon>
        <taxon>Burkholderiaceae</taxon>
        <taxon>Caballeronia</taxon>
    </lineage>
</organism>
<evidence type="ECO:0000256" key="8">
    <source>
        <dbReference type="ARBA" id="ARBA00022927"/>
    </source>
</evidence>
<feature type="domain" description="Trimeric autotransporter adhesin YadA-like C-terminal membrane anchor" evidence="11">
    <location>
        <begin position="790"/>
        <end position="848"/>
    </location>
</feature>
<evidence type="ECO:0000256" key="7">
    <source>
        <dbReference type="ARBA" id="ARBA00022729"/>
    </source>
</evidence>
<dbReference type="Pfam" id="PF05662">
    <property type="entry name" value="YadA_stalk"/>
    <property type="match status" value="9"/>
</dbReference>
<dbReference type="GO" id="GO:0009279">
    <property type="term" value="C:cell outer membrane"/>
    <property type="evidence" value="ECO:0007669"/>
    <property type="project" value="UniProtKB-SubCell"/>
</dbReference>
<reference evidence="14 15" key="1">
    <citation type="submission" date="2016-01" db="EMBL/GenBank/DDBJ databases">
        <authorList>
            <person name="Oliw E.H."/>
        </authorList>
    </citation>
    <scope>NUCLEOTIDE SEQUENCE [LARGE SCALE GENOMIC DNA]</scope>
    <source>
        <strain evidence="14">LMG 22029</strain>
    </source>
</reference>
<sequence length="848" mass="81741">MANTANTVSVGNDGTSSYTAYDAQGVAYTIKNQANTRRLVNMAAGQNDTDAVNVGQLKGVTAAIGGGAAVGPDGKVVAPTFEVNGQNYDTIADAINAAAVSGGGTDANAVAYDSTAKTKVTLGGGTAGTTIANVKAGAADMDAVNLAQLKAAGLSVDTAGKVTNSFVAYDSTAMGKVTLGGGTAGTTIANVKAGTTATDAVNLGQLTAAGLTVDTNGKATNAFVAYDTTAKGKITLGGGSAGTTIANVKAGAADMDAVNLAQLKAAGFNVDTNGNATNAFVAYDTTAKTGVTLGSGSAGAQIHNLVAGTTATDAVNLAQLTAAGLNVDTAGNATNSFVAYDSTAMDKVTLGGGAAGTTITNVKAGTTATDAVNFSQLKPVVDALGGGAAISAAGVVTGPTYSINNHKSYNVGDAFKDVDQGLSDLNSAVAAITADTGGAGLVAQDATTRNITVGKMTDGTVVDMTNSSGVQRTITGVAAGAVNSSSFDAINGSQLAGVSSSFATAIGGGAMMNPDGSITQPSFSVGGDTVHNVGDAITNLDGRVTSNTDSLVNLQTTVNNITNGGGIANPNAVAYDSSAHDQITLAGNGTAGTKLTGLAAGDISSADSTDAVTGGQLYATNAEVAALQNTVQNFNTTGTAGIGINGKDGKDGAPAAAASANGSDAIAMGDNASASGDHAIVIGGGATGTNDGVIAIGGNAGASGKDSIAIGNGASAPADNAVALGAHSVADRDNTVSVGSAGNERQITNVAAGTQGTDAVNLNQMNSAVGGIARKAYSGIAAATALTMIPDVDANKTLSIGIGGGTFQGYAATAIGGTARITQNIKVRVGAGWSAAGTTVGAGASYQW</sequence>
<evidence type="ECO:0000256" key="5">
    <source>
        <dbReference type="ARBA" id="ARBA00022452"/>
    </source>
</evidence>
<feature type="domain" description="Trimeric autotransporter adhesin YadA-like stalk" evidence="13">
    <location>
        <begin position="131"/>
        <end position="170"/>
    </location>
</feature>
<dbReference type="Gene3D" id="2.150.10.10">
    <property type="entry name" value="Serralysin-like metalloprotease, C-terminal"/>
    <property type="match status" value="1"/>
</dbReference>
<dbReference type="SUPFAM" id="SSF54523">
    <property type="entry name" value="Pili subunits"/>
    <property type="match status" value="1"/>
</dbReference>
<dbReference type="InterPro" id="IPR005594">
    <property type="entry name" value="YadA_C"/>
</dbReference>
<gene>
    <name evidence="14" type="ORF">AWB64_03806</name>
</gene>
<comment type="similarity">
    <text evidence="3">Belongs to the autotransporter-2 (AT-2) (TC 1.B.40) family.</text>
</comment>
<evidence type="ECO:0000256" key="10">
    <source>
        <dbReference type="ARBA" id="ARBA00023237"/>
    </source>
</evidence>
<evidence type="ECO:0000259" key="12">
    <source>
        <dbReference type="Pfam" id="PF05658"/>
    </source>
</evidence>
<dbReference type="Gene3D" id="1.20.5.170">
    <property type="match status" value="3"/>
</dbReference>
<keyword evidence="8" id="KW-0653">Protein transport</keyword>
<dbReference type="SUPFAM" id="SSF101967">
    <property type="entry name" value="Adhesin YadA, collagen-binding domain"/>
    <property type="match status" value="5"/>
</dbReference>
<dbReference type="GO" id="GO:0015031">
    <property type="term" value="P:protein transport"/>
    <property type="evidence" value="ECO:0007669"/>
    <property type="project" value="UniProtKB-KW"/>
</dbReference>
<evidence type="ECO:0000313" key="15">
    <source>
        <dbReference type="Proteomes" id="UP000054893"/>
    </source>
</evidence>
<dbReference type="AlphaFoldDB" id="A0A158GYU6"/>
<dbReference type="Proteomes" id="UP000054893">
    <property type="component" value="Unassembled WGS sequence"/>
</dbReference>
<feature type="domain" description="Trimeric autotransporter adhesin YadA-like stalk" evidence="13">
    <location>
        <begin position="301"/>
        <end position="341"/>
    </location>
</feature>
<feature type="domain" description="Trimeric autotransporter adhesin YadA-like stalk" evidence="13">
    <location>
        <begin position="188"/>
        <end position="227"/>
    </location>
</feature>
<feature type="domain" description="Trimeric autotransporter adhesin YadA-like stalk" evidence="13">
    <location>
        <begin position="594"/>
        <end position="638"/>
    </location>
</feature>
<keyword evidence="4" id="KW-0813">Transport</keyword>
<evidence type="ECO:0000313" key="14">
    <source>
        <dbReference type="EMBL" id="SAL37222.1"/>
    </source>
</evidence>
<dbReference type="Pfam" id="PF03895">
    <property type="entry name" value="YadA_anchor"/>
    <property type="match status" value="1"/>
</dbReference>
<dbReference type="Gene3D" id="2.60.40.4050">
    <property type="match status" value="1"/>
</dbReference>
<keyword evidence="5" id="KW-1134">Transmembrane beta strand</keyword>
<feature type="domain" description="Trimeric autotransporter adhesin YadA-like stalk" evidence="13">
    <location>
        <begin position="474"/>
        <end position="508"/>
    </location>
</feature>
<dbReference type="InterPro" id="IPR011049">
    <property type="entry name" value="Serralysin-like_metalloprot_C"/>
</dbReference>
<keyword evidence="10" id="KW-0998">Cell outer membrane</keyword>
<name>A0A158GYU6_CABSO</name>
<dbReference type="InterPro" id="IPR008635">
    <property type="entry name" value="Coiled_stalk_dom"/>
</dbReference>
<dbReference type="Pfam" id="PF05658">
    <property type="entry name" value="YadA_head"/>
    <property type="match status" value="3"/>
</dbReference>
<feature type="domain" description="Trimeric autotransporter adhesin YadA-like stalk" evidence="13">
    <location>
        <begin position="359"/>
        <end position="388"/>
    </location>
</feature>
<evidence type="ECO:0000259" key="11">
    <source>
        <dbReference type="Pfam" id="PF03895"/>
    </source>
</evidence>
<keyword evidence="7" id="KW-0732">Signal</keyword>
<keyword evidence="9" id="KW-0472">Membrane</keyword>
<dbReference type="EMBL" id="FCOC02000012">
    <property type="protein sequence ID" value="SAL37222.1"/>
    <property type="molecule type" value="Genomic_DNA"/>
</dbReference>
<dbReference type="InterPro" id="IPR045584">
    <property type="entry name" value="Pilin-like"/>
</dbReference>
<dbReference type="GO" id="GO:0009986">
    <property type="term" value="C:cell surface"/>
    <property type="evidence" value="ECO:0007669"/>
    <property type="project" value="UniProtKB-SubCell"/>
</dbReference>
<evidence type="ECO:0000256" key="1">
    <source>
        <dbReference type="ARBA" id="ARBA00004241"/>
    </source>
</evidence>
<evidence type="ECO:0000259" key="13">
    <source>
        <dbReference type="Pfam" id="PF05662"/>
    </source>
</evidence>
<feature type="domain" description="Trimeric autotransporter adhesin YadA-like head" evidence="12">
    <location>
        <begin position="660"/>
        <end position="686"/>
    </location>
</feature>
<feature type="domain" description="Trimeric autotransporter adhesin YadA-like stalk" evidence="13">
    <location>
        <begin position="38"/>
        <end position="67"/>
    </location>
</feature>
<feature type="domain" description="Trimeric autotransporter adhesin YadA-like head" evidence="12">
    <location>
        <begin position="718"/>
        <end position="740"/>
    </location>
</feature>
<dbReference type="Gene3D" id="3.30.1300.30">
    <property type="entry name" value="GSPII I/J protein-like"/>
    <property type="match status" value="1"/>
</dbReference>
<dbReference type="Gene3D" id="6.10.250.2040">
    <property type="match status" value="4"/>
</dbReference>
<evidence type="ECO:0000256" key="6">
    <source>
        <dbReference type="ARBA" id="ARBA00022692"/>
    </source>
</evidence>
<dbReference type="InterPro" id="IPR008640">
    <property type="entry name" value="Adhesin_Head_dom"/>
</dbReference>
<feature type="domain" description="Trimeric autotransporter adhesin YadA-like head" evidence="12">
    <location>
        <begin position="694"/>
        <end position="714"/>
    </location>
</feature>
<keyword evidence="6" id="KW-0812">Transmembrane</keyword>
<evidence type="ECO:0000256" key="4">
    <source>
        <dbReference type="ARBA" id="ARBA00022448"/>
    </source>
</evidence>
<accession>A0A158GYU6</accession>
<feature type="domain" description="Trimeric autotransporter adhesin YadA-like stalk" evidence="13">
    <location>
        <begin position="746"/>
        <end position="775"/>
    </location>
</feature>
<evidence type="ECO:0000256" key="2">
    <source>
        <dbReference type="ARBA" id="ARBA00004442"/>
    </source>
</evidence>
<evidence type="ECO:0000256" key="3">
    <source>
        <dbReference type="ARBA" id="ARBA00005848"/>
    </source>
</evidence>
<evidence type="ECO:0000256" key="9">
    <source>
        <dbReference type="ARBA" id="ARBA00023136"/>
    </source>
</evidence>
<proteinExistence type="inferred from homology"/>